<name>A0A1M7NPQ0_9FIRM</name>
<dbReference type="InterPro" id="IPR036412">
    <property type="entry name" value="HAD-like_sf"/>
</dbReference>
<dbReference type="InterPro" id="IPR023214">
    <property type="entry name" value="HAD_sf"/>
</dbReference>
<dbReference type="GO" id="GO:0016791">
    <property type="term" value="F:phosphatase activity"/>
    <property type="evidence" value="ECO:0007669"/>
    <property type="project" value="TreeGrafter"/>
</dbReference>
<proteinExistence type="predicted"/>
<evidence type="ECO:0008006" key="3">
    <source>
        <dbReference type="Google" id="ProtNLM"/>
    </source>
</evidence>
<dbReference type="GO" id="GO:0005829">
    <property type="term" value="C:cytosol"/>
    <property type="evidence" value="ECO:0007669"/>
    <property type="project" value="TreeGrafter"/>
</dbReference>
<dbReference type="PANTHER" id="PTHR10000">
    <property type="entry name" value="PHOSPHOSERINE PHOSPHATASE"/>
    <property type="match status" value="1"/>
</dbReference>
<accession>A0A1M7NPQ0</accession>
<dbReference type="SUPFAM" id="SSF56784">
    <property type="entry name" value="HAD-like"/>
    <property type="match status" value="1"/>
</dbReference>
<dbReference type="STRING" id="1120996.SAMN02746066_04639"/>
<dbReference type="EMBL" id="FRCP01000037">
    <property type="protein sequence ID" value="SHN05559.1"/>
    <property type="molecule type" value="Genomic_DNA"/>
</dbReference>
<protein>
    <recommendedName>
        <fullName evidence="3">Cof subfamily of IIB subfamily of haloacid dehalogenase superfamily/HAD-superfamily hydrolase, subfamily IIB</fullName>
    </recommendedName>
</protein>
<reference evidence="1 2" key="1">
    <citation type="submission" date="2016-11" db="EMBL/GenBank/DDBJ databases">
        <authorList>
            <person name="Jaros S."/>
            <person name="Januszkiewicz K."/>
            <person name="Wedrychowicz H."/>
        </authorList>
    </citation>
    <scope>NUCLEOTIDE SEQUENCE [LARGE SCALE GENOMIC DNA]</scope>
    <source>
        <strain evidence="1 2">DSM 15930</strain>
    </source>
</reference>
<dbReference type="InterPro" id="IPR000150">
    <property type="entry name" value="Cof"/>
</dbReference>
<dbReference type="GO" id="GO:0000287">
    <property type="term" value="F:magnesium ion binding"/>
    <property type="evidence" value="ECO:0007669"/>
    <property type="project" value="TreeGrafter"/>
</dbReference>
<keyword evidence="2" id="KW-1185">Reference proteome</keyword>
<dbReference type="SFLD" id="SFLDS00003">
    <property type="entry name" value="Haloacid_Dehalogenase"/>
    <property type="match status" value="1"/>
</dbReference>
<dbReference type="AlphaFoldDB" id="A0A1M7NPQ0"/>
<gene>
    <name evidence="1" type="ORF">SAMN02746066_04639</name>
</gene>
<sequence>MSEKSKEYSKKIIVTDLDGTLLKDDKSISQYTSDVIRRLCNSGHKFVIATARPLRAAKEFVANIDINAGIYHNGALIYMDGEKTDGFQIDNVITLIDKILLEYPQAAIAVEADDVLYSNFDADRLWPGNGFIYTNSNFSELIEKKADKVIIEVSSLEDMKKYQKLLPTDLYIQLSENKIGMIMNKKATKSNGISFLAQKFNIDVENIIAFGDDYNDIDMLEFCGTGICVKNAVDDVKVFANQICDTNENDGVAKWIEEFIL</sequence>
<dbReference type="Gene3D" id="3.40.50.1000">
    <property type="entry name" value="HAD superfamily/HAD-like"/>
    <property type="match status" value="1"/>
</dbReference>
<dbReference type="InterPro" id="IPR006379">
    <property type="entry name" value="HAD-SF_hydro_IIB"/>
</dbReference>
<dbReference type="PANTHER" id="PTHR10000:SF23">
    <property type="entry name" value="5-AMINO-6-(5-PHOSPHO-D-RIBITYLAMINO)URACIL PHOSPHATASE YITU"/>
    <property type="match status" value="1"/>
</dbReference>
<dbReference type="Pfam" id="PF08282">
    <property type="entry name" value="Hydrolase_3"/>
    <property type="match status" value="1"/>
</dbReference>
<dbReference type="SFLD" id="SFLDG01140">
    <property type="entry name" value="C2.B:_Phosphomannomutase_and_P"/>
    <property type="match status" value="1"/>
</dbReference>
<dbReference type="Proteomes" id="UP000184038">
    <property type="component" value="Unassembled WGS sequence"/>
</dbReference>
<dbReference type="Gene3D" id="3.30.1240.10">
    <property type="match status" value="1"/>
</dbReference>
<organism evidence="1 2">
    <name type="scientific">Anaerosporobacter mobilis DSM 15930</name>
    <dbReference type="NCBI Taxonomy" id="1120996"/>
    <lineage>
        <taxon>Bacteria</taxon>
        <taxon>Bacillati</taxon>
        <taxon>Bacillota</taxon>
        <taxon>Clostridia</taxon>
        <taxon>Lachnospirales</taxon>
        <taxon>Lachnospiraceae</taxon>
        <taxon>Anaerosporobacter</taxon>
    </lineage>
</organism>
<dbReference type="RefSeq" id="WP_073291973.1">
    <property type="nucleotide sequence ID" value="NZ_FRCP01000037.1"/>
</dbReference>
<dbReference type="OrthoDB" id="9814970at2"/>
<dbReference type="NCBIfam" id="TIGR01484">
    <property type="entry name" value="HAD-SF-IIB"/>
    <property type="match status" value="1"/>
</dbReference>
<evidence type="ECO:0000313" key="1">
    <source>
        <dbReference type="EMBL" id="SHN05559.1"/>
    </source>
</evidence>
<evidence type="ECO:0000313" key="2">
    <source>
        <dbReference type="Proteomes" id="UP000184038"/>
    </source>
</evidence>
<dbReference type="NCBIfam" id="TIGR00099">
    <property type="entry name" value="Cof-subfamily"/>
    <property type="match status" value="1"/>
</dbReference>